<evidence type="ECO:0000256" key="8">
    <source>
        <dbReference type="SAM" id="MobiDB-lite"/>
    </source>
</evidence>
<evidence type="ECO:0000256" key="5">
    <source>
        <dbReference type="ARBA" id="ARBA00022989"/>
    </source>
</evidence>
<keyword evidence="3" id="KW-1003">Cell membrane</keyword>
<evidence type="ECO:0000256" key="4">
    <source>
        <dbReference type="ARBA" id="ARBA00022692"/>
    </source>
</evidence>
<evidence type="ECO:0000256" key="2">
    <source>
        <dbReference type="ARBA" id="ARBA00022448"/>
    </source>
</evidence>
<gene>
    <name evidence="10" type="ORF">CF651_09030</name>
</gene>
<dbReference type="SUPFAM" id="SSF161098">
    <property type="entry name" value="MetI-like"/>
    <property type="match status" value="1"/>
</dbReference>
<sequence length="324" mass="36900">MSRLEEAPVAGVPSEQHTPRSTQLQLRRKRKLKQNVPLYLMLLPVFAFYLIFKYIPMGGLIIAFKSYNFADGILHSPWVGLKHFRLLFSSANTVQILWNTFWLSFLNLAVGFPVPIILAILLNEVRKAWFKKWVQTIIYLPHFFSWVIVSGIVLTLFATDYGSVNKLLKLLSIEPKTFLYESFSWITIFVGSGVWKEMGFSTIIYLAALTTIDPALYESAGMDGASKWKQIWHITLPGIRHTIVLLLILAMGRVMEVGFDQVYNLQNSAVADVSEVISTYIYKIGLQQAQFSLTTAMGLFESVVSFTLVLVANWIARKFDQALW</sequence>
<keyword evidence="4 7" id="KW-0812">Transmembrane</keyword>
<dbReference type="InterPro" id="IPR051393">
    <property type="entry name" value="ABC_transporter_permease"/>
</dbReference>
<feature type="transmembrane region" description="Helical" evidence="7">
    <location>
        <begin position="178"/>
        <end position="195"/>
    </location>
</feature>
<evidence type="ECO:0000313" key="11">
    <source>
        <dbReference type="Proteomes" id="UP000215509"/>
    </source>
</evidence>
<keyword evidence="2 7" id="KW-0813">Transport</keyword>
<protein>
    <submittedName>
        <fullName evidence="10">Protein lplB</fullName>
    </submittedName>
</protein>
<feature type="transmembrane region" description="Helical" evidence="7">
    <location>
        <begin position="101"/>
        <end position="125"/>
    </location>
</feature>
<comment type="subcellular location">
    <subcellularLocation>
        <location evidence="1 7">Cell membrane</location>
        <topology evidence="1 7">Multi-pass membrane protein</topology>
    </subcellularLocation>
</comment>
<dbReference type="PANTHER" id="PTHR30193">
    <property type="entry name" value="ABC TRANSPORTER PERMEASE PROTEIN"/>
    <property type="match status" value="1"/>
</dbReference>
<dbReference type="Pfam" id="PF00528">
    <property type="entry name" value="BPD_transp_1"/>
    <property type="match status" value="1"/>
</dbReference>
<feature type="transmembrane region" description="Helical" evidence="7">
    <location>
        <begin position="137"/>
        <end position="158"/>
    </location>
</feature>
<dbReference type="PROSITE" id="PS50928">
    <property type="entry name" value="ABC_TM1"/>
    <property type="match status" value="1"/>
</dbReference>
<dbReference type="EMBL" id="NMQW01000013">
    <property type="protein sequence ID" value="OXM86586.1"/>
    <property type="molecule type" value="Genomic_DNA"/>
</dbReference>
<evidence type="ECO:0000256" key="3">
    <source>
        <dbReference type="ARBA" id="ARBA00022475"/>
    </source>
</evidence>
<evidence type="ECO:0000259" key="9">
    <source>
        <dbReference type="PROSITE" id="PS50928"/>
    </source>
</evidence>
<keyword evidence="5 7" id="KW-1133">Transmembrane helix</keyword>
<comment type="caution">
    <text evidence="10">The sequence shown here is derived from an EMBL/GenBank/DDBJ whole genome shotgun (WGS) entry which is preliminary data.</text>
</comment>
<accession>A0A229UST1</accession>
<dbReference type="GO" id="GO:0005886">
    <property type="term" value="C:plasma membrane"/>
    <property type="evidence" value="ECO:0007669"/>
    <property type="project" value="UniProtKB-SubCell"/>
</dbReference>
<evidence type="ECO:0000256" key="6">
    <source>
        <dbReference type="ARBA" id="ARBA00023136"/>
    </source>
</evidence>
<feature type="transmembrane region" description="Helical" evidence="7">
    <location>
        <begin position="36"/>
        <end position="55"/>
    </location>
</feature>
<dbReference type="AlphaFoldDB" id="A0A229UST1"/>
<dbReference type="Proteomes" id="UP000215509">
    <property type="component" value="Unassembled WGS sequence"/>
</dbReference>
<name>A0A229UST1_9BACL</name>
<dbReference type="RefSeq" id="WP_094014533.1">
    <property type="nucleotide sequence ID" value="NZ_NMQW01000013.1"/>
</dbReference>
<dbReference type="GO" id="GO:0055085">
    <property type="term" value="P:transmembrane transport"/>
    <property type="evidence" value="ECO:0007669"/>
    <property type="project" value="InterPro"/>
</dbReference>
<organism evidence="10 11">
    <name type="scientific">Paenibacillus rigui</name>
    <dbReference type="NCBI Taxonomy" id="554312"/>
    <lineage>
        <taxon>Bacteria</taxon>
        <taxon>Bacillati</taxon>
        <taxon>Bacillota</taxon>
        <taxon>Bacilli</taxon>
        <taxon>Bacillales</taxon>
        <taxon>Paenibacillaceae</taxon>
        <taxon>Paenibacillus</taxon>
    </lineage>
</organism>
<feature type="transmembrane region" description="Helical" evidence="7">
    <location>
        <begin position="296"/>
        <end position="316"/>
    </location>
</feature>
<feature type="region of interest" description="Disordered" evidence="8">
    <location>
        <begin position="1"/>
        <end position="24"/>
    </location>
</feature>
<dbReference type="Gene3D" id="1.10.3720.10">
    <property type="entry name" value="MetI-like"/>
    <property type="match status" value="1"/>
</dbReference>
<comment type="similarity">
    <text evidence="7">Belongs to the binding-protein-dependent transport system permease family.</text>
</comment>
<feature type="transmembrane region" description="Helical" evidence="7">
    <location>
        <begin position="231"/>
        <end position="251"/>
    </location>
</feature>
<dbReference type="InterPro" id="IPR000515">
    <property type="entry name" value="MetI-like"/>
</dbReference>
<evidence type="ECO:0000256" key="1">
    <source>
        <dbReference type="ARBA" id="ARBA00004651"/>
    </source>
</evidence>
<dbReference type="OrthoDB" id="9785836at2"/>
<proteinExistence type="inferred from homology"/>
<dbReference type="PANTHER" id="PTHR30193:SF44">
    <property type="entry name" value="LACTOSE TRANSPORT SYSTEM PERMEASE PROTEIN LACF"/>
    <property type="match status" value="1"/>
</dbReference>
<dbReference type="CDD" id="cd06261">
    <property type="entry name" value="TM_PBP2"/>
    <property type="match status" value="1"/>
</dbReference>
<feature type="domain" description="ABC transmembrane type-1" evidence="9">
    <location>
        <begin position="97"/>
        <end position="312"/>
    </location>
</feature>
<keyword evidence="11" id="KW-1185">Reference proteome</keyword>
<reference evidence="10 11" key="1">
    <citation type="submission" date="2017-07" db="EMBL/GenBank/DDBJ databases">
        <title>Genome sequencing and assembly of Paenibacillus rigui.</title>
        <authorList>
            <person name="Mayilraj S."/>
        </authorList>
    </citation>
    <scope>NUCLEOTIDE SEQUENCE [LARGE SCALE GENOMIC DNA]</scope>
    <source>
        <strain evidence="10 11">JCM 16352</strain>
    </source>
</reference>
<evidence type="ECO:0000313" key="10">
    <source>
        <dbReference type="EMBL" id="OXM86586.1"/>
    </source>
</evidence>
<dbReference type="InterPro" id="IPR035906">
    <property type="entry name" value="MetI-like_sf"/>
</dbReference>
<evidence type="ECO:0000256" key="7">
    <source>
        <dbReference type="RuleBase" id="RU363032"/>
    </source>
</evidence>
<keyword evidence="6 7" id="KW-0472">Membrane</keyword>